<evidence type="ECO:0000256" key="7">
    <source>
        <dbReference type="SAM" id="Phobius"/>
    </source>
</evidence>
<organism evidence="8 9">
    <name type="scientific">Aquipseudomonas alcaligenes</name>
    <name type="common">Pseudomonas alcaligenes</name>
    <dbReference type="NCBI Taxonomy" id="43263"/>
    <lineage>
        <taxon>Bacteria</taxon>
        <taxon>Pseudomonadati</taxon>
        <taxon>Pseudomonadota</taxon>
        <taxon>Gammaproteobacteria</taxon>
        <taxon>Pseudomonadales</taxon>
        <taxon>Pseudomonadaceae</taxon>
        <taxon>Aquipseudomonas</taxon>
    </lineage>
</organism>
<gene>
    <name evidence="8" type="ORF">A9179_10210</name>
</gene>
<dbReference type="InterPro" id="IPR051800">
    <property type="entry name" value="PqiA-PqiB_transport"/>
</dbReference>
<keyword evidence="4 7" id="KW-0812">Transmembrane</keyword>
<dbReference type="Proteomes" id="UP000744555">
    <property type="component" value="Unassembled WGS sequence"/>
</dbReference>
<dbReference type="InterPro" id="IPR007498">
    <property type="entry name" value="PqiA-like"/>
</dbReference>
<dbReference type="RefSeq" id="WP_187805732.1">
    <property type="nucleotide sequence ID" value="NZ_LZEU01000001.1"/>
</dbReference>
<feature type="transmembrane region" description="Helical" evidence="7">
    <location>
        <begin position="47"/>
        <end position="71"/>
    </location>
</feature>
<dbReference type="PANTHER" id="PTHR30462:SF3">
    <property type="entry name" value="INTERMEMBRANE TRANSPORT PROTEIN PQIA"/>
    <property type="match status" value="1"/>
</dbReference>
<feature type="transmembrane region" description="Helical" evidence="7">
    <location>
        <begin position="169"/>
        <end position="190"/>
    </location>
</feature>
<evidence type="ECO:0000256" key="4">
    <source>
        <dbReference type="ARBA" id="ARBA00022692"/>
    </source>
</evidence>
<feature type="transmembrane region" description="Helical" evidence="7">
    <location>
        <begin position="141"/>
        <end position="163"/>
    </location>
</feature>
<keyword evidence="2" id="KW-1003">Cell membrane</keyword>
<evidence type="ECO:0000256" key="5">
    <source>
        <dbReference type="ARBA" id="ARBA00022989"/>
    </source>
</evidence>
<sequence length="209" mass="23042">MRALDAGILVCGECHQLEYLREGEEQHCARCGAHLHIRRPNSLARTWALLITAAILYIPANLLPIMTVNFLGSGMPATIMEGVIELIQADMLPIALVVFVASVLVPTFKLVGIASLLYSVQRRQPMSARQRILMYRFIEWIGRWSMLDIFVIAILVALVNFGNLASIEAGLGAAAFCLVVILTMLAAVTFDPRLIWDNTFDAEDDGDAD</sequence>
<keyword evidence="9" id="KW-1185">Reference proteome</keyword>
<evidence type="ECO:0000313" key="9">
    <source>
        <dbReference type="Proteomes" id="UP000744555"/>
    </source>
</evidence>
<dbReference type="PANTHER" id="PTHR30462">
    <property type="entry name" value="INTERMEMBRANE TRANSPORT PROTEIN PQIB-RELATED"/>
    <property type="match status" value="1"/>
</dbReference>
<accession>A0ABR7S2N6</accession>
<evidence type="ECO:0000256" key="1">
    <source>
        <dbReference type="ARBA" id="ARBA00004533"/>
    </source>
</evidence>
<dbReference type="Pfam" id="PF04403">
    <property type="entry name" value="PqiA"/>
    <property type="match status" value="1"/>
</dbReference>
<evidence type="ECO:0000256" key="6">
    <source>
        <dbReference type="ARBA" id="ARBA00023136"/>
    </source>
</evidence>
<keyword evidence="6 7" id="KW-0472">Membrane</keyword>
<reference evidence="8 9" key="1">
    <citation type="submission" date="2016-06" db="EMBL/GenBank/DDBJ databases">
        <authorList>
            <person name="Ramos C."/>
            <person name="Pintado A."/>
            <person name="Crespo-Gomez J.I."/>
        </authorList>
    </citation>
    <scope>NUCLEOTIDE SEQUENCE [LARGE SCALE GENOMIC DNA]</scope>
    <source>
        <strain evidence="8 9">AVO110</strain>
    </source>
</reference>
<evidence type="ECO:0000256" key="3">
    <source>
        <dbReference type="ARBA" id="ARBA00022519"/>
    </source>
</evidence>
<name>A0ABR7S2N6_AQUAC</name>
<proteinExistence type="predicted"/>
<comment type="subcellular location">
    <subcellularLocation>
        <location evidence="1">Cell inner membrane</location>
    </subcellularLocation>
</comment>
<keyword evidence="5 7" id="KW-1133">Transmembrane helix</keyword>
<comment type="caution">
    <text evidence="8">The sequence shown here is derived from an EMBL/GenBank/DDBJ whole genome shotgun (WGS) entry which is preliminary data.</text>
</comment>
<protein>
    <submittedName>
        <fullName evidence="8">Paraquat-inducible protein A</fullName>
    </submittedName>
</protein>
<feature type="transmembrane region" description="Helical" evidence="7">
    <location>
        <begin position="91"/>
        <end position="120"/>
    </location>
</feature>
<dbReference type="EMBL" id="LZEU01000001">
    <property type="protein sequence ID" value="MBC9250648.1"/>
    <property type="molecule type" value="Genomic_DNA"/>
</dbReference>
<keyword evidence="3" id="KW-0997">Cell inner membrane</keyword>
<evidence type="ECO:0000256" key="2">
    <source>
        <dbReference type="ARBA" id="ARBA00022475"/>
    </source>
</evidence>
<evidence type="ECO:0000313" key="8">
    <source>
        <dbReference type="EMBL" id="MBC9250648.1"/>
    </source>
</evidence>